<organism evidence="6 7">
    <name type="scientific">Byssothecium circinans</name>
    <dbReference type="NCBI Taxonomy" id="147558"/>
    <lineage>
        <taxon>Eukaryota</taxon>
        <taxon>Fungi</taxon>
        <taxon>Dikarya</taxon>
        <taxon>Ascomycota</taxon>
        <taxon>Pezizomycotina</taxon>
        <taxon>Dothideomycetes</taxon>
        <taxon>Pleosporomycetidae</taxon>
        <taxon>Pleosporales</taxon>
        <taxon>Massarineae</taxon>
        <taxon>Massarinaceae</taxon>
        <taxon>Byssothecium</taxon>
    </lineage>
</organism>
<dbReference type="SUPFAM" id="SSF48403">
    <property type="entry name" value="Ankyrin repeat"/>
    <property type="match status" value="1"/>
</dbReference>
<dbReference type="InterPro" id="IPR002110">
    <property type="entry name" value="Ankyrin_rpt"/>
</dbReference>
<dbReference type="Pfam" id="PF12796">
    <property type="entry name" value="Ank_2"/>
    <property type="match status" value="1"/>
</dbReference>
<gene>
    <name evidence="6" type="ORF">CC80DRAFT_593472</name>
</gene>
<feature type="repeat" description="ANK" evidence="3">
    <location>
        <begin position="1124"/>
        <end position="1156"/>
    </location>
</feature>
<evidence type="ECO:0000256" key="4">
    <source>
        <dbReference type="SAM" id="MobiDB-lite"/>
    </source>
</evidence>
<dbReference type="PROSITE" id="PS50088">
    <property type="entry name" value="ANK_REPEAT"/>
    <property type="match status" value="4"/>
</dbReference>
<dbReference type="InterPro" id="IPR036770">
    <property type="entry name" value="Ankyrin_rpt-contain_sf"/>
</dbReference>
<sequence>MAPTRRSKIPEAKWEANKSIIERLIRRDKRKLPGDDGIIDYMRRHHDFDASESQYENRFRKWGFRKKLNKVDWLIIANILRERESRGLESEVHANGERLQAHKVRKETSRRRGVLDEDEQQRLKTGQLPPSIEIRSPESRIEPEERLPENVASAANDSGGSAPPEGFPAWDEELVGSDGPLALASDPSNTFAINLAQSFYNVMDQIGCEPIPMELAGPHYTSPTALWQEFNTADVQAWTDPTDGTNFLSLQYVVLQKLRSLIPADTLSLFSLPELISSTDNEQALSTVAVSAEVLNQAINTIIPARHASNLANMSQGVAILHVAIHELVNNHMPLGVTSRNSLWLTSRIPQRPSKPVEWALAYLQHGSQHLFKRLDTCLRPPYSQALYLNLFAEAFRVRAFQVIIGLLRTSPTPEALILSQLKGKGVYDLLYALTNDGQPELVRLVIENCDERSKKILHSKLQQMPVYMKLSIENVKILLSGGLRVVGGTLFENLSRSGDLDLIKSLINQVPPSRPQTLLTWISKGFFSNAIRSLSEEDALWVIRKVGQSLQSTCPAWSTAFHPDRCVDASKAMANALQVGVAREYVTVVDFLLSAGVRATSKSLYEGVRAKRSDLLMRLLDAGASSFGLIDSSNFADDILPWNFRFRWTTPYAEAIRTRNSAAIDAFHDRSETLSSGFARLTLIVAASESGNQELLSRFLQPIGQEDDEGDWPDPNEILSSKEDALNEAFADAIDQAQTHGYKNILAMLCRARGVTNVEAFEEAIQSRNNEEITDLFERTGGTCPFNAVLLAMDCGDRDFFLAVLDCIDFSRFRDCGRLLAIAIERDDATMVQDLLRRGVGVDSPLPPRDSFVTTPMELMETPLIVAIQHRNKQIIQLLLDNKASLNPRTDGNLAHGYYYFVSALEAAASIEDTELITKFVDLGAEPYDCKAIMKLEQLRDRASIEKLLEACKSCARVSRGRRLWPAFVEAAQSDNLELVYLLKSHVELNEMHAMKSTLFSHNWETKLNALGVVLQRKCSLNIMRALLNSGSDPEALSLEINRESQDDSSVPLSYTPLNNAVLLNSIPHIDLLVEYGANVNRPATNSTKRTTLQLAVERGHADVVAHLIKIGADVNAPAAPCQGFTALQLAAKSEFIPIAELLLENGACVNAPAARIRGRTAFEAATELGRFDLMSLLVRNGADLLTADGERQFERAIKFAEAQNRDPAIKHAHDLKEKLEEATSEVEQSSFGMPAFDFGMME</sequence>
<dbReference type="PROSITE" id="PS50297">
    <property type="entry name" value="ANK_REP_REGION"/>
    <property type="match status" value="3"/>
</dbReference>
<dbReference type="Pfam" id="PF14420">
    <property type="entry name" value="Clr5"/>
    <property type="match status" value="1"/>
</dbReference>
<keyword evidence="7" id="KW-1185">Reference proteome</keyword>
<feature type="domain" description="Clr5" evidence="5">
    <location>
        <begin position="11"/>
        <end position="66"/>
    </location>
</feature>
<dbReference type="InterPro" id="IPR025676">
    <property type="entry name" value="Clr5_dom"/>
</dbReference>
<feature type="repeat" description="ANK" evidence="3">
    <location>
        <begin position="1159"/>
        <end position="1191"/>
    </location>
</feature>
<dbReference type="Proteomes" id="UP000800035">
    <property type="component" value="Unassembled WGS sequence"/>
</dbReference>
<dbReference type="PANTHER" id="PTHR24198">
    <property type="entry name" value="ANKYRIN REPEAT AND PROTEIN KINASE DOMAIN-CONTAINING PROTEIN"/>
    <property type="match status" value="1"/>
</dbReference>
<evidence type="ECO:0000259" key="5">
    <source>
        <dbReference type="Pfam" id="PF14420"/>
    </source>
</evidence>
<feature type="compositionally biased region" description="Basic and acidic residues" evidence="4">
    <location>
        <begin position="135"/>
        <end position="148"/>
    </location>
</feature>
<evidence type="ECO:0000256" key="3">
    <source>
        <dbReference type="PROSITE-ProRule" id="PRU00023"/>
    </source>
</evidence>
<feature type="repeat" description="ANK" evidence="3">
    <location>
        <begin position="860"/>
        <end position="892"/>
    </location>
</feature>
<dbReference type="SMART" id="SM00248">
    <property type="entry name" value="ANK"/>
    <property type="match status" value="10"/>
</dbReference>
<feature type="repeat" description="ANK" evidence="3">
    <location>
        <begin position="1089"/>
        <end position="1121"/>
    </location>
</feature>
<dbReference type="Pfam" id="PF00023">
    <property type="entry name" value="Ank"/>
    <property type="match status" value="1"/>
</dbReference>
<dbReference type="AlphaFoldDB" id="A0A6A5TWF4"/>
<keyword evidence="1" id="KW-0677">Repeat</keyword>
<protein>
    <submittedName>
        <fullName evidence="6">Ankyrin</fullName>
    </submittedName>
</protein>
<dbReference type="EMBL" id="ML976991">
    <property type="protein sequence ID" value="KAF1956768.1"/>
    <property type="molecule type" value="Genomic_DNA"/>
</dbReference>
<dbReference type="OrthoDB" id="539213at2759"/>
<dbReference type="Gene3D" id="1.25.40.20">
    <property type="entry name" value="Ankyrin repeat-containing domain"/>
    <property type="match status" value="3"/>
</dbReference>
<evidence type="ECO:0000313" key="7">
    <source>
        <dbReference type="Proteomes" id="UP000800035"/>
    </source>
</evidence>
<proteinExistence type="predicted"/>
<evidence type="ECO:0000256" key="1">
    <source>
        <dbReference type="ARBA" id="ARBA00022737"/>
    </source>
</evidence>
<feature type="compositionally biased region" description="Basic residues" evidence="4">
    <location>
        <begin position="102"/>
        <end position="112"/>
    </location>
</feature>
<reference evidence="6" key="1">
    <citation type="journal article" date="2020" name="Stud. Mycol.">
        <title>101 Dothideomycetes genomes: a test case for predicting lifestyles and emergence of pathogens.</title>
        <authorList>
            <person name="Haridas S."/>
            <person name="Albert R."/>
            <person name="Binder M."/>
            <person name="Bloem J."/>
            <person name="Labutti K."/>
            <person name="Salamov A."/>
            <person name="Andreopoulos B."/>
            <person name="Baker S."/>
            <person name="Barry K."/>
            <person name="Bills G."/>
            <person name="Bluhm B."/>
            <person name="Cannon C."/>
            <person name="Castanera R."/>
            <person name="Culley D."/>
            <person name="Daum C."/>
            <person name="Ezra D."/>
            <person name="Gonzalez J."/>
            <person name="Henrissat B."/>
            <person name="Kuo A."/>
            <person name="Liang C."/>
            <person name="Lipzen A."/>
            <person name="Lutzoni F."/>
            <person name="Magnuson J."/>
            <person name="Mondo S."/>
            <person name="Nolan M."/>
            <person name="Ohm R."/>
            <person name="Pangilinan J."/>
            <person name="Park H.-J."/>
            <person name="Ramirez L."/>
            <person name="Alfaro M."/>
            <person name="Sun H."/>
            <person name="Tritt A."/>
            <person name="Yoshinaga Y."/>
            <person name="Zwiers L.-H."/>
            <person name="Turgeon B."/>
            <person name="Goodwin S."/>
            <person name="Spatafora J."/>
            <person name="Crous P."/>
            <person name="Grigoriev I."/>
        </authorList>
    </citation>
    <scope>NUCLEOTIDE SEQUENCE</scope>
    <source>
        <strain evidence="6">CBS 675.92</strain>
    </source>
</reference>
<dbReference type="PANTHER" id="PTHR24198:SF165">
    <property type="entry name" value="ANKYRIN REPEAT-CONTAINING PROTEIN-RELATED"/>
    <property type="match status" value="1"/>
</dbReference>
<evidence type="ECO:0000313" key="6">
    <source>
        <dbReference type="EMBL" id="KAF1956768.1"/>
    </source>
</evidence>
<accession>A0A6A5TWF4</accession>
<keyword evidence="2 3" id="KW-0040">ANK repeat</keyword>
<evidence type="ECO:0000256" key="2">
    <source>
        <dbReference type="ARBA" id="ARBA00023043"/>
    </source>
</evidence>
<feature type="region of interest" description="Disordered" evidence="4">
    <location>
        <begin position="102"/>
        <end position="167"/>
    </location>
</feature>
<name>A0A6A5TWF4_9PLEO</name>